<dbReference type="Gene3D" id="1.25.40.10">
    <property type="entry name" value="Tetratricopeptide repeat domain"/>
    <property type="match status" value="1"/>
</dbReference>
<feature type="signal peptide" evidence="1">
    <location>
        <begin position="1"/>
        <end position="33"/>
    </location>
</feature>
<dbReference type="AlphaFoldDB" id="A0A5B8LSA4"/>
<dbReference type="Proteomes" id="UP000315364">
    <property type="component" value="Chromosome"/>
</dbReference>
<protein>
    <recommendedName>
        <fullName evidence="4">Tetratricopeptide repeat protein</fullName>
    </recommendedName>
</protein>
<gene>
    <name evidence="2" type="ORF">FPZ08_08455</name>
</gene>
<name>A0A5B8LSA4_9HYPH</name>
<proteinExistence type="predicted"/>
<evidence type="ECO:0008006" key="4">
    <source>
        <dbReference type="Google" id="ProtNLM"/>
    </source>
</evidence>
<reference evidence="2 3" key="1">
    <citation type="submission" date="2019-07" db="EMBL/GenBank/DDBJ databases">
        <title>Full genome sequence of Devosia sp. Gsoil 520.</title>
        <authorList>
            <person name="Im W.-T."/>
        </authorList>
    </citation>
    <scope>NUCLEOTIDE SEQUENCE [LARGE SCALE GENOMIC DNA]</scope>
    <source>
        <strain evidence="2 3">Gsoil 520</strain>
    </source>
</reference>
<dbReference type="KEGG" id="dea:FPZ08_08455"/>
<dbReference type="SUPFAM" id="SSF48452">
    <property type="entry name" value="TPR-like"/>
    <property type="match status" value="1"/>
</dbReference>
<keyword evidence="3" id="KW-1185">Reference proteome</keyword>
<dbReference type="RefSeq" id="WP_146289565.1">
    <property type="nucleotide sequence ID" value="NZ_CP042304.1"/>
</dbReference>
<dbReference type="EMBL" id="CP042304">
    <property type="protein sequence ID" value="QDZ10779.1"/>
    <property type="molecule type" value="Genomic_DNA"/>
</dbReference>
<evidence type="ECO:0000256" key="1">
    <source>
        <dbReference type="SAM" id="SignalP"/>
    </source>
</evidence>
<evidence type="ECO:0000313" key="2">
    <source>
        <dbReference type="EMBL" id="QDZ10779.1"/>
    </source>
</evidence>
<dbReference type="InterPro" id="IPR011990">
    <property type="entry name" value="TPR-like_helical_dom_sf"/>
</dbReference>
<organism evidence="2 3">
    <name type="scientific">Devosia ginsengisoli</name>
    <dbReference type="NCBI Taxonomy" id="400770"/>
    <lineage>
        <taxon>Bacteria</taxon>
        <taxon>Pseudomonadati</taxon>
        <taxon>Pseudomonadota</taxon>
        <taxon>Alphaproteobacteria</taxon>
        <taxon>Hyphomicrobiales</taxon>
        <taxon>Devosiaceae</taxon>
        <taxon>Devosia</taxon>
    </lineage>
</organism>
<keyword evidence="1" id="KW-0732">Signal</keyword>
<feature type="chain" id="PRO_5023092478" description="Tetratricopeptide repeat protein" evidence="1">
    <location>
        <begin position="34"/>
        <end position="1116"/>
    </location>
</feature>
<sequence length="1116" mass="122270">MKTAIMVGLRRAGRAVLAGVVIAALSFIAPAMAQEQGQLFATQEDGYARLILSFPGRDDLPKYTMRIENGVLSLEFEEKVAVILPDVGTTMAPYLSVARVDPDGMGLRLGLRAAFSFNRIEAGEKLFIDLLPSTWQGMPPALPQDIIDELAERARLAAIRAERERKAAEVVELNPQASIRVGRNPTFMRVQFDWTVPTTAEYVQEGETSHIAFEWPVGVDLRDLAVDLPPEIASVESAVSPDGALVTLSLAEGITPRFYENSPSQYILDIDIAGVGLPSFAAADLVDEAAEEAEAEAATAGGPATAQVDKLFPETAARTITPFVSVLGSTVRVVFPFEQDTPAAVFRRGDTVWMMFDTVSGITPPTHSAELDALASEFAVVTSGDTQVVRVELSQDRLATLGSEGMAWVLSLGDIMLTPTEPIELSRRRDIEGNFEVVADVARPARIHDFRDPLVGDLLKVVTAYPPARGVTRRLDYVEFSALRSVHGLVIKPQNPELDIAVENNLAVLSTAGGLTVSAVDAPRTIGNGITESLRGSFVDLAALEEKDYGAFNQRREDLLVDAASSEGRERDVARLDLAQYYVANHFAHEALGVLDVLETELKAEDLTRKIRITRAIADTLASRPTDALRILNSSGVGQELDALLWRTIARADGYDFKGARFDAIEANSIVENYPLWVRNRFYFAAVRAAVETDDMTLAERFLDSIDFASLDPEDSSLYHLMSGRIDEGRDRISEAIDTYGQVIAADIRPTRAEAIYRTLRLLDQQGTLDLAKATDTLSAESLLWRGNPLEADMQTMLADFYFRDGDYRRGFETVEQAVANYSENTSVNALRDKAQHMFSELFLNGVADSLGPIDALSLYYDFRQLTPPGARGDEMIRNLARRLVRVDLLAQAADLLEYQLENRLRGVARTQIAADLAVIYLADRQPQDALRVLNETRLPGLPDSLQRQRRILEARAMIDGGRDLLALDLLRDLDGRDATLLRIDAHWRAKRYDQASEMLEALYAEQQRGQPLTQPVRLGLIKAAVGFALSGDTFGLSRLRSKFGDAMVVTPEWPMFDLVTGQVAITSLEFKAVASQVADVGGINAFLASYRDTYADEGALAPLTAAEPSAGLASL</sequence>
<accession>A0A5B8LSA4</accession>
<dbReference type="OrthoDB" id="7431909at2"/>
<evidence type="ECO:0000313" key="3">
    <source>
        <dbReference type="Proteomes" id="UP000315364"/>
    </source>
</evidence>